<dbReference type="AlphaFoldDB" id="A0AAV6K9D1"/>
<protein>
    <submittedName>
        <fullName evidence="1">Uncharacterized protein</fullName>
    </submittedName>
</protein>
<gene>
    <name evidence="1" type="ORF">RHGRI_014343</name>
</gene>
<dbReference type="Proteomes" id="UP000823749">
    <property type="component" value="Chromosome 5"/>
</dbReference>
<reference evidence="1" key="1">
    <citation type="submission" date="2020-08" db="EMBL/GenBank/DDBJ databases">
        <title>Plant Genome Project.</title>
        <authorList>
            <person name="Zhang R.-G."/>
        </authorList>
    </citation>
    <scope>NUCLEOTIDE SEQUENCE</scope>
    <source>
        <strain evidence="1">WSP0</strain>
        <tissue evidence="1">Leaf</tissue>
    </source>
</reference>
<name>A0AAV6K9D1_9ERIC</name>
<accession>A0AAV6K9D1</accession>
<dbReference type="EMBL" id="JACTNZ010000005">
    <property type="protein sequence ID" value="KAG5548939.1"/>
    <property type="molecule type" value="Genomic_DNA"/>
</dbReference>
<evidence type="ECO:0000313" key="1">
    <source>
        <dbReference type="EMBL" id="KAG5548939.1"/>
    </source>
</evidence>
<sequence length="73" mass="8086">MGLLTCLFVICDCSFFRNTTVVAIFFVKQSVLVDGDNISSGLANHGCGCLLISKLVKKHKYNVIGLDLYQLRM</sequence>
<proteinExistence type="predicted"/>
<comment type="caution">
    <text evidence="1">The sequence shown here is derived from an EMBL/GenBank/DDBJ whole genome shotgun (WGS) entry which is preliminary data.</text>
</comment>
<keyword evidence="2" id="KW-1185">Reference proteome</keyword>
<evidence type="ECO:0000313" key="2">
    <source>
        <dbReference type="Proteomes" id="UP000823749"/>
    </source>
</evidence>
<organism evidence="1 2">
    <name type="scientific">Rhododendron griersonianum</name>
    <dbReference type="NCBI Taxonomy" id="479676"/>
    <lineage>
        <taxon>Eukaryota</taxon>
        <taxon>Viridiplantae</taxon>
        <taxon>Streptophyta</taxon>
        <taxon>Embryophyta</taxon>
        <taxon>Tracheophyta</taxon>
        <taxon>Spermatophyta</taxon>
        <taxon>Magnoliopsida</taxon>
        <taxon>eudicotyledons</taxon>
        <taxon>Gunneridae</taxon>
        <taxon>Pentapetalae</taxon>
        <taxon>asterids</taxon>
        <taxon>Ericales</taxon>
        <taxon>Ericaceae</taxon>
        <taxon>Ericoideae</taxon>
        <taxon>Rhodoreae</taxon>
        <taxon>Rhododendron</taxon>
    </lineage>
</organism>